<keyword evidence="1" id="KW-0812">Transmembrane</keyword>
<reference evidence="2 3" key="1">
    <citation type="journal article" date="2016" name="Nat. Commun.">
        <title>Thousands of microbial genomes shed light on interconnected biogeochemical processes in an aquifer system.</title>
        <authorList>
            <person name="Anantharaman K."/>
            <person name="Brown C.T."/>
            <person name="Hug L.A."/>
            <person name="Sharon I."/>
            <person name="Castelle C.J."/>
            <person name="Probst A.J."/>
            <person name="Thomas B.C."/>
            <person name="Singh A."/>
            <person name="Wilkins M.J."/>
            <person name="Karaoz U."/>
            <person name="Brodie E.L."/>
            <person name="Williams K.H."/>
            <person name="Hubbard S.S."/>
            <person name="Banfield J.F."/>
        </authorList>
    </citation>
    <scope>NUCLEOTIDE SEQUENCE [LARGE SCALE GENOMIC DNA]</scope>
</reference>
<gene>
    <name evidence="2" type="ORF">A2671_00615</name>
</gene>
<protein>
    <submittedName>
        <fullName evidence="2">Uncharacterized protein</fullName>
    </submittedName>
</protein>
<organism evidence="2 3">
    <name type="scientific">Candidatus Kaiserbacteria bacterium RIFCSPHIGHO2_01_FULL_49_13</name>
    <dbReference type="NCBI Taxonomy" id="1798477"/>
    <lineage>
        <taxon>Bacteria</taxon>
        <taxon>Candidatus Kaiseribacteriota</taxon>
    </lineage>
</organism>
<name>A0A1F6CDN5_9BACT</name>
<evidence type="ECO:0000256" key="1">
    <source>
        <dbReference type="SAM" id="Phobius"/>
    </source>
</evidence>
<dbReference type="SUPFAM" id="SSF48452">
    <property type="entry name" value="TPR-like"/>
    <property type="match status" value="1"/>
</dbReference>
<sequence length="262" mass="29218">MNKNAQYSIGAIIVALILIGGGYYLWNDLNASYIGKTGTQNESGATSTISNEPGVTFGELATPTIPVPKLDRPITFPPSFTPDAQELMRFKIGELTSILQNNPSNFSAWLDLGIRRKQIEDFEGARQAWEYASALQPANNISYLNLGILYHYFLKDYAKAEKNFRTSIQNSPVYPQTYNELHDLYRYSYKQNTTAAIDILEEGLVATNSNINLLVTLAKYYRDVKQDMTNARTYFVQARDAAEKAGNTELAAALDAEISALQ</sequence>
<proteinExistence type="predicted"/>
<dbReference type="InterPro" id="IPR011990">
    <property type="entry name" value="TPR-like_helical_dom_sf"/>
</dbReference>
<dbReference type="Proteomes" id="UP000178344">
    <property type="component" value="Unassembled WGS sequence"/>
</dbReference>
<dbReference type="EMBL" id="MFKQ01000014">
    <property type="protein sequence ID" value="OGG47308.1"/>
    <property type="molecule type" value="Genomic_DNA"/>
</dbReference>
<dbReference type="AlphaFoldDB" id="A0A1F6CDN5"/>
<evidence type="ECO:0000313" key="2">
    <source>
        <dbReference type="EMBL" id="OGG47308.1"/>
    </source>
</evidence>
<comment type="caution">
    <text evidence="2">The sequence shown here is derived from an EMBL/GenBank/DDBJ whole genome shotgun (WGS) entry which is preliminary data.</text>
</comment>
<keyword evidence="1" id="KW-0472">Membrane</keyword>
<accession>A0A1F6CDN5</accession>
<feature type="transmembrane region" description="Helical" evidence="1">
    <location>
        <begin position="7"/>
        <end position="26"/>
    </location>
</feature>
<dbReference type="Gene3D" id="1.25.40.10">
    <property type="entry name" value="Tetratricopeptide repeat domain"/>
    <property type="match status" value="1"/>
</dbReference>
<keyword evidence="1" id="KW-1133">Transmembrane helix</keyword>
<evidence type="ECO:0000313" key="3">
    <source>
        <dbReference type="Proteomes" id="UP000178344"/>
    </source>
</evidence>